<comment type="similarity">
    <text evidence="2">Belongs to the UPF0410 family.</text>
</comment>
<feature type="transmembrane region" description="Helical" evidence="7">
    <location>
        <begin position="97"/>
        <end position="119"/>
    </location>
</feature>
<dbReference type="PANTHER" id="PTHR33884:SF3">
    <property type="entry name" value="UPF0410 PROTEIN YMGE"/>
    <property type="match status" value="1"/>
</dbReference>
<reference evidence="8 9" key="1">
    <citation type="submission" date="2020-08" db="EMBL/GenBank/DDBJ databases">
        <title>Genomic Encyclopedia of Type Strains, Phase III (KMG-III): the genomes of soil and plant-associated and newly described type strains.</title>
        <authorList>
            <person name="Whitman W."/>
        </authorList>
    </citation>
    <scope>NUCLEOTIDE SEQUENCE [LARGE SCALE GENOMIC DNA]</scope>
    <source>
        <strain evidence="8 9">CECT 3237</strain>
    </source>
</reference>
<gene>
    <name evidence="8" type="ORF">FHS41_008178</name>
</gene>
<proteinExistence type="inferred from homology"/>
<keyword evidence="9" id="KW-1185">Reference proteome</keyword>
<evidence type="ECO:0000256" key="4">
    <source>
        <dbReference type="ARBA" id="ARBA00022692"/>
    </source>
</evidence>
<keyword evidence="3" id="KW-1003">Cell membrane</keyword>
<feature type="transmembrane region" description="Helical" evidence="7">
    <location>
        <begin position="68"/>
        <end position="85"/>
    </location>
</feature>
<evidence type="ECO:0000256" key="1">
    <source>
        <dbReference type="ARBA" id="ARBA00004651"/>
    </source>
</evidence>
<organism evidence="8 9">
    <name type="scientific">Streptomyces violarus</name>
    <dbReference type="NCBI Taxonomy" id="67380"/>
    <lineage>
        <taxon>Bacteria</taxon>
        <taxon>Bacillati</taxon>
        <taxon>Actinomycetota</taxon>
        <taxon>Actinomycetes</taxon>
        <taxon>Kitasatosporales</taxon>
        <taxon>Streptomycetaceae</taxon>
        <taxon>Streptomyces</taxon>
    </lineage>
</organism>
<evidence type="ECO:0000256" key="6">
    <source>
        <dbReference type="ARBA" id="ARBA00023136"/>
    </source>
</evidence>
<keyword evidence="5 7" id="KW-1133">Transmembrane helix</keyword>
<dbReference type="AlphaFoldDB" id="A0A7W4ZZF5"/>
<evidence type="ECO:0000256" key="2">
    <source>
        <dbReference type="ARBA" id="ARBA00011006"/>
    </source>
</evidence>
<dbReference type="Pfam" id="PF04226">
    <property type="entry name" value="Transgly_assoc"/>
    <property type="match status" value="1"/>
</dbReference>
<dbReference type="Proteomes" id="UP000572907">
    <property type="component" value="Unassembled WGS sequence"/>
</dbReference>
<dbReference type="InterPro" id="IPR007341">
    <property type="entry name" value="Transgly_assoc"/>
</dbReference>
<evidence type="ECO:0000313" key="8">
    <source>
        <dbReference type="EMBL" id="MBB3081620.1"/>
    </source>
</evidence>
<comment type="subcellular location">
    <subcellularLocation>
        <location evidence="1">Cell membrane</location>
        <topology evidence="1">Multi-pass membrane protein</topology>
    </subcellularLocation>
</comment>
<dbReference type="GO" id="GO:0005886">
    <property type="term" value="C:plasma membrane"/>
    <property type="evidence" value="ECO:0007669"/>
    <property type="project" value="UniProtKB-SubCell"/>
</dbReference>
<evidence type="ECO:0000256" key="3">
    <source>
        <dbReference type="ARBA" id="ARBA00022475"/>
    </source>
</evidence>
<dbReference type="PANTHER" id="PTHR33884">
    <property type="entry name" value="UPF0410 PROTEIN YMGE"/>
    <property type="match status" value="1"/>
</dbReference>
<accession>A0A7W4ZZF5</accession>
<evidence type="ECO:0000256" key="5">
    <source>
        <dbReference type="ARBA" id="ARBA00022989"/>
    </source>
</evidence>
<evidence type="ECO:0000313" key="9">
    <source>
        <dbReference type="Proteomes" id="UP000572907"/>
    </source>
</evidence>
<protein>
    <submittedName>
        <fullName evidence="8">Putative membrane protein YeaQ/YmgE (Transglycosylase-associated protein family)</fullName>
    </submittedName>
</protein>
<keyword evidence="6 7" id="KW-0472">Membrane</keyword>
<comment type="caution">
    <text evidence="8">The sequence shown here is derived from an EMBL/GenBank/DDBJ whole genome shotgun (WGS) entry which is preliminary data.</text>
</comment>
<keyword evidence="4 7" id="KW-0812">Transmembrane</keyword>
<dbReference type="EMBL" id="JACHXE010000014">
    <property type="protein sequence ID" value="MBB3081620.1"/>
    <property type="molecule type" value="Genomic_DNA"/>
</dbReference>
<sequence>MAVPGRPGNLTRTAPTLRRGCARYETGARPAEANGVGRGAYGHPRHAAYGTWADTGRRAHVEPYEEAAMGWLWAIIVGLVLGLLAKAIIPGKQHIPLWLTVILGMIGGIAGNVVARAAGVDATAGIDWWRHIFQLAAAIILVGLGDMAYTSARGDKRRA</sequence>
<name>A0A7W4ZZF5_9ACTN</name>
<evidence type="ECO:0000256" key="7">
    <source>
        <dbReference type="SAM" id="Phobius"/>
    </source>
</evidence>
<feature type="transmembrane region" description="Helical" evidence="7">
    <location>
        <begin position="131"/>
        <end position="149"/>
    </location>
</feature>